<evidence type="ECO:0000313" key="2">
    <source>
        <dbReference type="EMBL" id="GAA3839563.1"/>
    </source>
</evidence>
<evidence type="ECO:0000313" key="3">
    <source>
        <dbReference type="Proteomes" id="UP001501009"/>
    </source>
</evidence>
<proteinExistence type="predicted"/>
<sequence length="110" mass="12218">MREHGHRCHGIKQESHVQERRLQRDRAVRKRSVEHHRVTLDDGAITSVAVTPHATDPTSRDYQERFADAVPRLVVGKAIDDVHLDHIAGSSLTPDGFNAALGRIKDEAAG</sequence>
<reference evidence="3" key="1">
    <citation type="journal article" date="2019" name="Int. J. Syst. Evol. Microbiol.">
        <title>The Global Catalogue of Microorganisms (GCM) 10K type strain sequencing project: providing services to taxonomists for standard genome sequencing and annotation.</title>
        <authorList>
            <consortium name="The Broad Institute Genomics Platform"/>
            <consortium name="The Broad Institute Genome Sequencing Center for Infectious Disease"/>
            <person name="Wu L."/>
            <person name="Ma J."/>
        </authorList>
    </citation>
    <scope>NUCLEOTIDE SEQUENCE [LARGE SCALE GENOMIC DNA]</scope>
    <source>
        <strain evidence="3">JCM 17138</strain>
    </source>
</reference>
<accession>A0ABP7JBU9</accession>
<comment type="caution">
    <text evidence="2">The sequence shown here is derived from an EMBL/GenBank/DDBJ whole genome shotgun (WGS) entry which is preliminary data.</text>
</comment>
<protein>
    <recommendedName>
        <fullName evidence="4">FMN-binding domain-containing protein</fullName>
    </recommendedName>
</protein>
<dbReference type="EMBL" id="BAABDE010000038">
    <property type="protein sequence ID" value="GAA3839563.1"/>
    <property type="molecule type" value="Genomic_DNA"/>
</dbReference>
<evidence type="ECO:0000256" key="1">
    <source>
        <dbReference type="SAM" id="MobiDB-lite"/>
    </source>
</evidence>
<name>A0ABP7JBU9_9ACTN</name>
<feature type="region of interest" description="Disordered" evidence="1">
    <location>
        <begin position="1"/>
        <end position="40"/>
    </location>
</feature>
<evidence type="ECO:0008006" key="4">
    <source>
        <dbReference type="Google" id="ProtNLM"/>
    </source>
</evidence>
<keyword evidence="3" id="KW-1185">Reference proteome</keyword>
<dbReference type="Proteomes" id="UP001501009">
    <property type="component" value="Unassembled WGS sequence"/>
</dbReference>
<gene>
    <name evidence="2" type="ORF">GCM10022403_084800</name>
</gene>
<feature type="compositionally biased region" description="Basic residues" evidence="1">
    <location>
        <begin position="1"/>
        <end position="10"/>
    </location>
</feature>
<dbReference type="RefSeq" id="WP_275779912.1">
    <property type="nucleotide sequence ID" value="NZ_BAABDE010000038.1"/>
</dbReference>
<feature type="compositionally biased region" description="Basic and acidic residues" evidence="1">
    <location>
        <begin position="11"/>
        <end position="26"/>
    </location>
</feature>
<organism evidence="2 3">
    <name type="scientific">Streptomyces coacervatus</name>
    <dbReference type="NCBI Taxonomy" id="647381"/>
    <lineage>
        <taxon>Bacteria</taxon>
        <taxon>Bacillati</taxon>
        <taxon>Actinomycetota</taxon>
        <taxon>Actinomycetes</taxon>
        <taxon>Kitasatosporales</taxon>
        <taxon>Streptomycetaceae</taxon>
        <taxon>Streptomyces</taxon>
    </lineage>
</organism>